<feature type="signal peptide" evidence="2">
    <location>
        <begin position="1"/>
        <end position="21"/>
    </location>
</feature>
<keyword evidence="5" id="KW-1185">Reference proteome</keyword>
<evidence type="ECO:0000256" key="2">
    <source>
        <dbReference type="SAM" id="SignalP"/>
    </source>
</evidence>
<dbReference type="GO" id="GO:0017089">
    <property type="term" value="F:glycolipid transfer activity"/>
    <property type="evidence" value="ECO:0007669"/>
    <property type="project" value="TreeGrafter"/>
</dbReference>
<dbReference type="AlphaFoldDB" id="A0A074L185"/>
<protein>
    <submittedName>
        <fullName evidence="4">Organic solvent tolerance protein OstA</fullName>
    </submittedName>
</protein>
<sequence length="546" mass="63130">MIKKLLPVMICWMLSIQWGLAQNTSNQLEILNAETLLGGRGVERLIGDVKMKHQNSLIYCDSAYFYSQDNFAKLFGNVRIVDQKDPITTTSRYAEYDGNTRLAKLRNNVVFKNEETTLYTDFLDYDRLTGVATYFNDGRVVDSTNVLTSEKGVYETQIEKITFTEKVVLVNPDYTLKSRLLYYYTIPKTAETVGVTNIVSAEGNRLNAQISSFYDTQLKTFRFYDGDAESETSLISGDVLFYDELAQYYEAKDNVSIYNKERKTEVFGDEGKYWEDRKYSQVIGNALVRKYFEADTMFMIADTLITQDSEIVEDRYMTAFNGVRFIKGGMSGKADSLTYIYSDSTIYLFKDPLLWNNKSQISADSINFLIANEDIDRTYLKHNTFAITRDTLNNYNQIKGRKMTGFFLNGDMTKLDVEGNGESLYFALERDTLFKGMNKLLCARIIMHFSDGQIQKINHSVKPDASFTPPHIIKKDDQRLEGFAWREDEKPTMAMVLDWRTPRIREKGFNFFDEPDIIIPYPSDDEIQINIEEHHFENTENQAYIP</sequence>
<dbReference type="GO" id="GO:0030288">
    <property type="term" value="C:outer membrane-bounded periplasmic space"/>
    <property type="evidence" value="ECO:0007669"/>
    <property type="project" value="TreeGrafter"/>
</dbReference>
<evidence type="ECO:0000313" key="5">
    <source>
        <dbReference type="Proteomes" id="UP000027821"/>
    </source>
</evidence>
<name>A0A074L185_9BACT</name>
<evidence type="ECO:0000313" key="4">
    <source>
        <dbReference type="EMBL" id="KEO74934.1"/>
    </source>
</evidence>
<dbReference type="Gene3D" id="2.60.450.10">
    <property type="entry name" value="Lipopolysaccharide (LPS) transport protein A like domain"/>
    <property type="match status" value="2"/>
</dbReference>
<organism evidence="4 5">
    <name type="scientific">Anditalea andensis</name>
    <dbReference type="NCBI Taxonomy" id="1048983"/>
    <lineage>
        <taxon>Bacteria</taxon>
        <taxon>Pseudomonadati</taxon>
        <taxon>Bacteroidota</taxon>
        <taxon>Cytophagia</taxon>
        <taxon>Cytophagales</taxon>
        <taxon>Cytophagaceae</taxon>
        <taxon>Anditalea</taxon>
    </lineage>
</organism>
<keyword evidence="1 2" id="KW-0732">Signal</keyword>
<proteinExistence type="predicted"/>
<feature type="chain" id="PRO_5001695618" evidence="2">
    <location>
        <begin position="22"/>
        <end position="546"/>
    </location>
</feature>
<reference evidence="4 5" key="1">
    <citation type="submission" date="2014-04" db="EMBL/GenBank/DDBJ databases">
        <title>Characterization and application of a salt tolerant electro-active bacterium.</title>
        <authorList>
            <person name="Yang L."/>
            <person name="Wei S."/>
            <person name="Tay Q.X.M."/>
        </authorList>
    </citation>
    <scope>NUCLEOTIDE SEQUENCE [LARGE SCALE GENOMIC DNA]</scope>
    <source>
        <strain evidence="4 5">LY1</strain>
    </source>
</reference>
<dbReference type="Pfam" id="PF13100">
    <property type="entry name" value="OstA_2"/>
    <property type="match status" value="1"/>
</dbReference>
<dbReference type="PANTHER" id="PTHR36504:SF1">
    <property type="entry name" value="LIPOPOLYSACCHARIDE EXPORT SYSTEM PROTEIN LPTA"/>
    <property type="match status" value="1"/>
</dbReference>
<feature type="domain" description="Organic solvent tolerance-like N-terminal" evidence="3">
    <location>
        <begin position="42"/>
        <end position="178"/>
    </location>
</feature>
<dbReference type="GO" id="GO:0015920">
    <property type="term" value="P:lipopolysaccharide transport"/>
    <property type="evidence" value="ECO:0007669"/>
    <property type="project" value="TreeGrafter"/>
</dbReference>
<dbReference type="EMBL" id="JMIH01000014">
    <property type="protein sequence ID" value="KEO74934.1"/>
    <property type="molecule type" value="Genomic_DNA"/>
</dbReference>
<dbReference type="InterPro" id="IPR005653">
    <property type="entry name" value="OstA-like_N"/>
</dbReference>
<gene>
    <name evidence="4" type="ORF">EL17_04455</name>
</gene>
<comment type="caution">
    <text evidence="4">The sequence shown here is derived from an EMBL/GenBank/DDBJ whole genome shotgun (WGS) entry which is preliminary data.</text>
</comment>
<dbReference type="Proteomes" id="UP000027821">
    <property type="component" value="Unassembled WGS sequence"/>
</dbReference>
<accession>A0A074L185</accession>
<evidence type="ECO:0000259" key="3">
    <source>
        <dbReference type="Pfam" id="PF13100"/>
    </source>
</evidence>
<dbReference type="PANTHER" id="PTHR36504">
    <property type="entry name" value="LIPOPOLYSACCHARIDE EXPORT SYSTEM PROTEIN LPTA"/>
    <property type="match status" value="1"/>
</dbReference>
<evidence type="ECO:0000256" key="1">
    <source>
        <dbReference type="ARBA" id="ARBA00022729"/>
    </source>
</evidence>
<dbReference type="InterPro" id="IPR052037">
    <property type="entry name" value="LPS_export_LptA"/>
</dbReference>
<dbReference type="GO" id="GO:0009279">
    <property type="term" value="C:cell outer membrane"/>
    <property type="evidence" value="ECO:0007669"/>
    <property type="project" value="TreeGrafter"/>
</dbReference>
<dbReference type="STRING" id="1048983.EL17_04455"/>
<dbReference type="eggNOG" id="COG1452">
    <property type="taxonomic scope" value="Bacteria"/>
</dbReference>